<dbReference type="GO" id="GO:0005507">
    <property type="term" value="F:copper ion binding"/>
    <property type="evidence" value="ECO:0007669"/>
    <property type="project" value="InterPro"/>
</dbReference>
<sequence>MSVSGQVTWPPESPVWSFNWQMLDGDTEGLVFRNAFFKGRKVLHKGSLPMILVRYDHGAGPFKDQLSTGNAPNPVLVHEGSGSGFRFIAVECYHRISAYRIIERWIFWNDGLIQPRLLSRGIFYPSSHQHNVYWRLDFDVDGVANNLALQHTYVATDWGYGKGWKPLTIEQDTDGVGDGTYAVLNKQTNRGYKLVSGPSDGAPDYISPHSFAVVRFRADEDLKGRLGTPHDPELWKHINHENVDGQDVVAWYIAHLKHSGSDSGDEYHACGPDLWPIRY</sequence>
<keyword evidence="2" id="KW-1185">Reference proteome</keyword>
<proteinExistence type="predicted"/>
<dbReference type="Gene3D" id="2.70.98.20">
    <property type="entry name" value="Copper amine oxidase, catalytic domain"/>
    <property type="match status" value="1"/>
</dbReference>
<reference evidence="1 2" key="1">
    <citation type="submission" date="2019-10" db="EMBL/GenBank/DDBJ databases">
        <title>Nocardia macrotermitis sp. nov. and Nocardia aurantia sp. nov., isolated from the gut of fungus growing-termite Macrotermes natalensis.</title>
        <authorList>
            <person name="Benndorf R."/>
            <person name="Schwitalla J."/>
            <person name="Martin K."/>
            <person name="De Beer W."/>
            <person name="Kaster A.-K."/>
            <person name="Vollmers J."/>
            <person name="Poulsen M."/>
            <person name="Beemelmanns C."/>
        </authorList>
    </citation>
    <scope>NUCLEOTIDE SEQUENCE [LARGE SCALE GENOMIC DNA]</scope>
    <source>
        <strain evidence="1 2">RB56</strain>
    </source>
</reference>
<dbReference type="SUPFAM" id="SSF49998">
    <property type="entry name" value="Amine oxidase catalytic domain"/>
    <property type="match status" value="1"/>
</dbReference>
<comment type="caution">
    <text evidence="1">The sequence shown here is derived from an EMBL/GenBank/DDBJ whole genome shotgun (WGS) entry which is preliminary data.</text>
</comment>
<organism evidence="1 2">
    <name type="scientific">Nocardia aurantia</name>
    <dbReference type="NCBI Taxonomy" id="2585199"/>
    <lineage>
        <taxon>Bacteria</taxon>
        <taxon>Bacillati</taxon>
        <taxon>Actinomycetota</taxon>
        <taxon>Actinomycetes</taxon>
        <taxon>Mycobacteriales</taxon>
        <taxon>Nocardiaceae</taxon>
        <taxon>Nocardia</taxon>
    </lineage>
</organism>
<name>A0A7K0DNI8_9NOCA</name>
<dbReference type="EMBL" id="WEGI01000006">
    <property type="protein sequence ID" value="MQY27303.1"/>
    <property type="molecule type" value="Genomic_DNA"/>
</dbReference>
<dbReference type="GO" id="GO:0009308">
    <property type="term" value="P:amine metabolic process"/>
    <property type="evidence" value="ECO:0007669"/>
    <property type="project" value="InterPro"/>
</dbReference>
<dbReference type="AlphaFoldDB" id="A0A7K0DNI8"/>
<evidence type="ECO:0000313" key="2">
    <source>
        <dbReference type="Proteomes" id="UP000431401"/>
    </source>
</evidence>
<accession>A0A7K0DNI8</accession>
<dbReference type="OrthoDB" id="9772590at2"/>
<dbReference type="GO" id="GO:0008131">
    <property type="term" value="F:primary methylamine oxidase activity"/>
    <property type="evidence" value="ECO:0007669"/>
    <property type="project" value="InterPro"/>
</dbReference>
<gene>
    <name evidence="1" type="ORF">NRB56_28860</name>
</gene>
<protein>
    <submittedName>
        <fullName evidence="1">Uncharacterized protein</fullName>
    </submittedName>
</protein>
<dbReference type="GO" id="GO:0048038">
    <property type="term" value="F:quinone binding"/>
    <property type="evidence" value="ECO:0007669"/>
    <property type="project" value="InterPro"/>
</dbReference>
<dbReference type="Proteomes" id="UP000431401">
    <property type="component" value="Unassembled WGS sequence"/>
</dbReference>
<dbReference type="RefSeq" id="WP_153342335.1">
    <property type="nucleotide sequence ID" value="NZ_WEGI01000006.1"/>
</dbReference>
<evidence type="ECO:0000313" key="1">
    <source>
        <dbReference type="EMBL" id="MQY27303.1"/>
    </source>
</evidence>
<dbReference type="InterPro" id="IPR036460">
    <property type="entry name" value="Cu_amine_oxidase_C_sf"/>
</dbReference>